<dbReference type="SUPFAM" id="SSF51735">
    <property type="entry name" value="NAD(P)-binding Rossmann-fold domains"/>
    <property type="match status" value="1"/>
</dbReference>
<dbReference type="RefSeq" id="WP_121522068.1">
    <property type="nucleotide sequence ID" value="NZ_RCHR01000002.1"/>
</dbReference>
<organism evidence="3 4">
    <name type="scientific">Oceanobacillus piezotolerans</name>
    <dbReference type="NCBI Taxonomy" id="2448030"/>
    <lineage>
        <taxon>Bacteria</taxon>
        <taxon>Bacillati</taxon>
        <taxon>Bacillota</taxon>
        <taxon>Bacilli</taxon>
        <taxon>Bacillales</taxon>
        <taxon>Bacillaceae</taxon>
        <taxon>Oceanobacillus</taxon>
    </lineage>
</organism>
<dbReference type="OrthoDB" id="9803333at2"/>
<proteinExistence type="inferred from homology"/>
<dbReference type="GO" id="GO:0016491">
    <property type="term" value="F:oxidoreductase activity"/>
    <property type="evidence" value="ECO:0007669"/>
    <property type="project" value="UniProtKB-KW"/>
</dbReference>
<dbReference type="AlphaFoldDB" id="A0A498DCW7"/>
<evidence type="ECO:0000256" key="2">
    <source>
        <dbReference type="ARBA" id="ARBA00023002"/>
    </source>
</evidence>
<gene>
    <name evidence="3" type="ORF">D8M04_06345</name>
</gene>
<dbReference type="InterPro" id="IPR036291">
    <property type="entry name" value="NAD(P)-bd_dom_sf"/>
</dbReference>
<dbReference type="InterPro" id="IPR002347">
    <property type="entry name" value="SDR_fam"/>
</dbReference>
<dbReference type="FunFam" id="3.40.50.720:FF:000084">
    <property type="entry name" value="Short-chain dehydrogenase reductase"/>
    <property type="match status" value="1"/>
</dbReference>
<dbReference type="Proteomes" id="UP000270219">
    <property type="component" value="Unassembled WGS sequence"/>
</dbReference>
<dbReference type="EMBL" id="RCHR01000002">
    <property type="protein sequence ID" value="RLL46817.1"/>
    <property type="molecule type" value="Genomic_DNA"/>
</dbReference>
<dbReference type="CDD" id="cd05233">
    <property type="entry name" value="SDR_c"/>
    <property type="match status" value="1"/>
</dbReference>
<dbReference type="Gene3D" id="3.40.50.720">
    <property type="entry name" value="NAD(P)-binding Rossmann-like Domain"/>
    <property type="match status" value="1"/>
</dbReference>
<dbReference type="PANTHER" id="PTHR24321:SF15">
    <property type="entry name" value="OXIDOREDUCTASE UCPA"/>
    <property type="match status" value="1"/>
</dbReference>
<keyword evidence="4" id="KW-1185">Reference proteome</keyword>
<accession>A0A498DCW7</accession>
<name>A0A498DCW7_9BACI</name>
<reference evidence="3 4" key="1">
    <citation type="submission" date="2018-10" db="EMBL/GenBank/DDBJ databases">
        <title>Oceanobacillus sp. YLB-02 draft genome.</title>
        <authorList>
            <person name="Yu L."/>
        </authorList>
    </citation>
    <scope>NUCLEOTIDE SEQUENCE [LARGE SCALE GENOMIC DNA]</scope>
    <source>
        <strain evidence="3 4">YLB-02</strain>
    </source>
</reference>
<dbReference type="GO" id="GO:0008206">
    <property type="term" value="P:bile acid metabolic process"/>
    <property type="evidence" value="ECO:0007669"/>
    <property type="project" value="UniProtKB-ARBA"/>
</dbReference>
<evidence type="ECO:0000256" key="1">
    <source>
        <dbReference type="ARBA" id="ARBA00006484"/>
    </source>
</evidence>
<dbReference type="PRINTS" id="PR00081">
    <property type="entry name" value="GDHRDH"/>
</dbReference>
<comment type="caution">
    <text evidence="3">The sequence shown here is derived from an EMBL/GenBank/DDBJ whole genome shotgun (WGS) entry which is preliminary data.</text>
</comment>
<sequence>MDKFENKVAIITGAASGIGYAITEQFIKEGGTVIGADINEASLQNLKEIFGDSFIGVKADVTKEEDHIKIVKMATEKFSKLDYALNVAGGSKPGTIIDQPEEDWRFTIDLVLNSVFLGIKHQGQQMKKQHNGVIINISSLNAHVPMYAGGAYASGKAAVEMLTKNAALELARYNIRVNAILPGLVDTPLTRKFNSKPEIKDAFMERIPMNRPASPEEIAAPSLFLLTEDASYINGTSLVVDGGWEITGYPDLSRFRK</sequence>
<dbReference type="PANTHER" id="PTHR24321">
    <property type="entry name" value="DEHYDROGENASES, SHORT CHAIN"/>
    <property type="match status" value="1"/>
</dbReference>
<protein>
    <submittedName>
        <fullName evidence="3">SDR family oxidoreductase</fullName>
    </submittedName>
</protein>
<comment type="similarity">
    <text evidence="1">Belongs to the short-chain dehydrogenases/reductases (SDR) family.</text>
</comment>
<dbReference type="PRINTS" id="PR00080">
    <property type="entry name" value="SDRFAMILY"/>
</dbReference>
<dbReference type="InterPro" id="IPR020904">
    <property type="entry name" value="Sc_DH/Rdtase_CS"/>
</dbReference>
<evidence type="ECO:0000313" key="3">
    <source>
        <dbReference type="EMBL" id="RLL46817.1"/>
    </source>
</evidence>
<dbReference type="Pfam" id="PF13561">
    <property type="entry name" value="adh_short_C2"/>
    <property type="match status" value="1"/>
</dbReference>
<keyword evidence="2" id="KW-0560">Oxidoreductase</keyword>
<evidence type="ECO:0000313" key="4">
    <source>
        <dbReference type="Proteomes" id="UP000270219"/>
    </source>
</evidence>
<dbReference type="PROSITE" id="PS00061">
    <property type="entry name" value="ADH_SHORT"/>
    <property type="match status" value="1"/>
</dbReference>